<protein>
    <submittedName>
        <fullName evidence="1">Uncharacterized protein</fullName>
    </submittedName>
</protein>
<name>A0A9P3LNP4_9APHY</name>
<evidence type="ECO:0000313" key="2">
    <source>
        <dbReference type="Proteomes" id="UP000703269"/>
    </source>
</evidence>
<accession>A0A9P3LNP4</accession>
<dbReference type="AlphaFoldDB" id="A0A9P3LNP4"/>
<proteinExistence type="predicted"/>
<keyword evidence="2" id="KW-1185">Reference proteome</keyword>
<sequence>MQITGSELKSTTELARLVNSFPSLQQCCFVRLKFLDPSPIIRARRIPRKVQRAVWRCQISGCADMSISAQARLALDLLAAAPRLGLAAEDPQWSALLDALLASVPSGFKQAGMALRHSESEPLDGRAPGAHMVIQWCDGDTQCMTLAGKVSLAFSPAEDPDLDQLFANVWVERGCATPTRAEDTPAYVSAISLTAGFAAAEDGHSPSFDGFREAVGLDHFDQLRFFVREGNAVDEAGMQALVRSVLRREQLAWALERGVLQLHHRSLNGKTNTWNVAAYINSRTLLSVLADRTVPSIDDTPPTLDDDEYAEYLSLFFAEKREDYLWRLPALRAERAAANARSSSAIPALPEALGTAVDVLHISPRGEPGGRAAKWKALGSLLFGGASSGLVLGKRLLGRRRRPTVVAAEHEAERGA</sequence>
<gene>
    <name evidence="1" type="ORF">PsYK624_165420</name>
</gene>
<evidence type="ECO:0000313" key="1">
    <source>
        <dbReference type="EMBL" id="GJF00258.1"/>
    </source>
</evidence>
<reference evidence="1 2" key="1">
    <citation type="submission" date="2021-08" db="EMBL/GenBank/DDBJ databases">
        <title>Draft Genome Sequence of Phanerochaete sordida strain YK-624.</title>
        <authorList>
            <person name="Mori T."/>
            <person name="Dohra H."/>
            <person name="Suzuki T."/>
            <person name="Kawagishi H."/>
            <person name="Hirai H."/>
        </authorList>
    </citation>
    <scope>NUCLEOTIDE SEQUENCE [LARGE SCALE GENOMIC DNA]</scope>
    <source>
        <strain evidence="1 2">YK-624</strain>
    </source>
</reference>
<dbReference type="Proteomes" id="UP000703269">
    <property type="component" value="Unassembled WGS sequence"/>
</dbReference>
<dbReference type="EMBL" id="BPQB01000142">
    <property type="protein sequence ID" value="GJF00258.1"/>
    <property type="molecule type" value="Genomic_DNA"/>
</dbReference>
<organism evidence="1 2">
    <name type="scientific">Phanerochaete sordida</name>
    <dbReference type="NCBI Taxonomy" id="48140"/>
    <lineage>
        <taxon>Eukaryota</taxon>
        <taxon>Fungi</taxon>
        <taxon>Dikarya</taxon>
        <taxon>Basidiomycota</taxon>
        <taxon>Agaricomycotina</taxon>
        <taxon>Agaricomycetes</taxon>
        <taxon>Polyporales</taxon>
        <taxon>Phanerochaetaceae</taxon>
        <taxon>Phanerochaete</taxon>
    </lineage>
</organism>
<comment type="caution">
    <text evidence="1">The sequence shown here is derived from an EMBL/GenBank/DDBJ whole genome shotgun (WGS) entry which is preliminary data.</text>
</comment>